<keyword evidence="1 7" id="KW-0723">Serine/threonine-protein kinase</keyword>
<dbReference type="FunFam" id="3.30.200.20:FF:000131">
    <property type="entry name" value="Dual specificity protein kinase TTK"/>
    <property type="match status" value="1"/>
</dbReference>
<dbReference type="Proteomes" id="UP000268321">
    <property type="component" value="Unassembled WGS sequence"/>
</dbReference>
<sequence length="341" mass="38414">KKMIVVNSQPYEKLDILGRGGSSKVYRVRHAQSRKIYALKKVELDEFDESSLDGFKREIEHLQKLKEHPRVVALQDHAIQDGALHLVMECGEIDLSSVLQHRMAALPQLDVQFVRFHALELFRCVQAVHKAGIVHSDLKPANFLFVKGLMKIIDFGIANTVPDHTVNIYRELQIGTPNYMAPETLIEVGQASFPAASEPASTWRVGKPADVWSCGCILYQMVYGRPPYAAYQGQSRLKAIMDPHTKIVYAERGLGGVKVPHSAIILMQGCLDRVPSSRWSVEECLELDFLAPKVVSRSYVRDLVCSAINFGLDNKERRILKEEYDEMIETVVAQIQALNFA</sequence>
<comment type="similarity">
    <text evidence="7">Belongs to the protein kinase superfamily.</text>
</comment>
<dbReference type="InterPro" id="IPR000719">
    <property type="entry name" value="Prot_kinase_dom"/>
</dbReference>
<keyword evidence="4 9" id="KW-0418">Kinase</keyword>
<dbReference type="InterPro" id="IPR008271">
    <property type="entry name" value="Ser/Thr_kinase_AS"/>
</dbReference>
<dbReference type="GO" id="GO:0007094">
    <property type="term" value="P:mitotic spindle assembly checkpoint signaling"/>
    <property type="evidence" value="ECO:0007669"/>
    <property type="project" value="TreeGrafter"/>
</dbReference>
<dbReference type="GO" id="GO:0004712">
    <property type="term" value="F:protein serine/threonine/tyrosine kinase activity"/>
    <property type="evidence" value="ECO:0007669"/>
    <property type="project" value="TreeGrafter"/>
</dbReference>
<evidence type="ECO:0000256" key="4">
    <source>
        <dbReference type="ARBA" id="ARBA00022777"/>
    </source>
</evidence>
<dbReference type="GO" id="GO:0007059">
    <property type="term" value="P:chromosome segregation"/>
    <property type="evidence" value="ECO:0007669"/>
    <property type="project" value="TreeGrafter"/>
</dbReference>
<name>A0A4P9ZA59_9ASCO</name>
<dbReference type="SMART" id="SM00220">
    <property type="entry name" value="S_TKc"/>
    <property type="match status" value="1"/>
</dbReference>
<evidence type="ECO:0000256" key="7">
    <source>
        <dbReference type="RuleBase" id="RU000304"/>
    </source>
</evidence>
<evidence type="ECO:0000256" key="1">
    <source>
        <dbReference type="ARBA" id="ARBA00022527"/>
    </source>
</evidence>
<keyword evidence="3 6" id="KW-0547">Nucleotide-binding</keyword>
<proteinExistence type="inferred from homology"/>
<dbReference type="PROSITE" id="PS50011">
    <property type="entry name" value="PROTEIN_KINASE_DOM"/>
    <property type="match status" value="1"/>
</dbReference>
<dbReference type="PROSITE" id="PS00108">
    <property type="entry name" value="PROTEIN_KINASE_ST"/>
    <property type="match status" value="1"/>
</dbReference>
<feature type="binding site" evidence="6">
    <location>
        <position position="40"/>
    </location>
    <ligand>
        <name>ATP</name>
        <dbReference type="ChEBI" id="CHEBI:30616"/>
    </ligand>
</feature>
<dbReference type="Gene3D" id="1.10.510.10">
    <property type="entry name" value="Transferase(Phosphotransferase) domain 1"/>
    <property type="match status" value="1"/>
</dbReference>
<dbReference type="GO" id="GO:0034501">
    <property type="term" value="P:protein localization to kinetochore"/>
    <property type="evidence" value="ECO:0007669"/>
    <property type="project" value="TreeGrafter"/>
</dbReference>
<evidence type="ECO:0000313" key="10">
    <source>
        <dbReference type="Proteomes" id="UP000268321"/>
    </source>
</evidence>
<dbReference type="Gene3D" id="3.30.200.20">
    <property type="entry name" value="Phosphorylase Kinase, domain 1"/>
    <property type="match status" value="1"/>
</dbReference>
<dbReference type="GO" id="GO:0033316">
    <property type="term" value="P:meiotic spindle assembly checkpoint signaling"/>
    <property type="evidence" value="ECO:0007669"/>
    <property type="project" value="TreeGrafter"/>
</dbReference>
<dbReference type="Pfam" id="PF00069">
    <property type="entry name" value="Pkinase"/>
    <property type="match status" value="1"/>
</dbReference>
<dbReference type="GO" id="GO:0030447">
    <property type="term" value="P:filamentous growth"/>
    <property type="evidence" value="ECO:0007669"/>
    <property type="project" value="UniProtKB-ARBA"/>
</dbReference>
<dbReference type="GO" id="GO:0004674">
    <property type="term" value="F:protein serine/threonine kinase activity"/>
    <property type="evidence" value="ECO:0007669"/>
    <property type="project" value="UniProtKB-KW"/>
</dbReference>
<dbReference type="InterPro" id="IPR011009">
    <property type="entry name" value="Kinase-like_dom_sf"/>
</dbReference>
<evidence type="ECO:0000313" key="9">
    <source>
        <dbReference type="EMBL" id="RKP29667.1"/>
    </source>
</evidence>
<evidence type="ECO:0000256" key="2">
    <source>
        <dbReference type="ARBA" id="ARBA00022679"/>
    </source>
</evidence>
<gene>
    <name evidence="9" type="ORF">METBISCDRAFT_18116</name>
</gene>
<protein>
    <submittedName>
        <fullName evidence="9">Kinase-like protein</fullName>
    </submittedName>
</protein>
<dbReference type="PANTHER" id="PTHR22974">
    <property type="entry name" value="MIXED LINEAGE PROTEIN KINASE"/>
    <property type="match status" value="1"/>
</dbReference>
<accession>A0A4P9ZA59</accession>
<dbReference type="AlphaFoldDB" id="A0A4P9ZA59"/>
<keyword evidence="10" id="KW-1185">Reference proteome</keyword>
<evidence type="ECO:0000259" key="8">
    <source>
        <dbReference type="PROSITE" id="PS50011"/>
    </source>
</evidence>
<evidence type="ECO:0000256" key="6">
    <source>
        <dbReference type="PROSITE-ProRule" id="PRU10141"/>
    </source>
</evidence>
<feature type="domain" description="Protein kinase" evidence="8">
    <location>
        <begin position="11"/>
        <end position="290"/>
    </location>
</feature>
<feature type="non-terminal residue" evidence="9">
    <location>
        <position position="1"/>
    </location>
</feature>
<dbReference type="EMBL" id="ML004478">
    <property type="protein sequence ID" value="RKP29667.1"/>
    <property type="molecule type" value="Genomic_DNA"/>
</dbReference>
<dbReference type="GO" id="GO:0005524">
    <property type="term" value="F:ATP binding"/>
    <property type="evidence" value="ECO:0007669"/>
    <property type="project" value="UniProtKB-UniRule"/>
</dbReference>
<reference evidence="10" key="1">
    <citation type="journal article" date="2018" name="Nat. Microbiol.">
        <title>Leveraging single-cell genomics to expand the fungal tree of life.</title>
        <authorList>
            <person name="Ahrendt S.R."/>
            <person name="Quandt C.A."/>
            <person name="Ciobanu D."/>
            <person name="Clum A."/>
            <person name="Salamov A."/>
            <person name="Andreopoulos B."/>
            <person name="Cheng J.F."/>
            <person name="Woyke T."/>
            <person name="Pelin A."/>
            <person name="Henrissat B."/>
            <person name="Reynolds N.K."/>
            <person name="Benny G.L."/>
            <person name="Smith M.E."/>
            <person name="James T.Y."/>
            <person name="Grigoriev I.V."/>
        </authorList>
    </citation>
    <scope>NUCLEOTIDE SEQUENCE [LARGE SCALE GENOMIC DNA]</scope>
    <source>
        <strain evidence="10">Baker2002</strain>
    </source>
</reference>
<dbReference type="OrthoDB" id="20524at2759"/>
<dbReference type="GO" id="GO:0005634">
    <property type="term" value="C:nucleus"/>
    <property type="evidence" value="ECO:0007669"/>
    <property type="project" value="TreeGrafter"/>
</dbReference>
<dbReference type="SUPFAM" id="SSF56112">
    <property type="entry name" value="Protein kinase-like (PK-like)"/>
    <property type="match status" value="1"/>
</dbReference>
<dbReference type="GO" id="GO:0000776">
    <property type="term" value="C:kinetochore"/>
    <property type="evidence" value="ECO:0007669"/>
    <property type="project" value="TreeGrafter"/>
</dbReference>
<organism evidence="9 10">
    <name type="scientific">Metschnikowia bicuspidata</name>
    <dbReference type="NCBI Taxonomy" id="27322"/>
    <lineage>
        <taxon>Eukaryota</taxon>
        <taxon>Fungi</taxon>
        <taxon>Dikarya</taxon>
        <taxon>Ascomycota</taxon>
        <taxon>Saccharomycotina</taxon>
        <taxon>Pichiomycetes</taxon>
        <taxon>Metschnikowiaceae</taxon>
        <taxon>Metschnikowia</taxon>
    </lineage>
</organism>
<keyword evidence="2" id="KW-0808">Transferase</keyword>
<dbReference type="PROSITE" id="PS00107">
    <property type="entry name" value="PROTEIN_KINASE_ATP"/>
    <property type="match status" value="1"/>
</dbReference>
<keyword evidence="5 6" id="KW-0067">ATP-binding</keyword>
<evidence type="ECO:0000256" key="3">
    <source>
        <dbReference type="ARBA" id="ARBA00022741"/>
    </source>
</evidence>
<dbReference type="PANTHER" id="PTHR22974:SF21">
    <property type="entry name" value="DUAL SPECIFICITY PROTEIN KINASE TTK"/>
    <property type="match status" value="1"/>
</dbReference>
<dbReference type="InterPro" id="IPR017441">
    <property type="entry name" value="Protein_kinase_ATP_BS"/>
</dbReference>
<evidence type="ECO:0000256" key="5">
    <source>
        <dbReference type="ARBA" id="ARBA00022840"/>
    </source>
</evidence>